<dbReference type="GO" id="GO:0046872">
    <property type="term" value="F:metal ion binding"/>
    <property type="evidence" value="ECO:0007669"/>
    <property type="project" value="UniProtKB-KW"/>
</dbReference>
<protein>
    <submittedName>
        <fullName evidence="5">Metallophosphoesterase</fullName>
    </submittedName>
</protein>
<evidence type="ECO:0000256" key="3">
    <source>
        <dbReference type="SAM" id="SignalP"/>
    </source>
</evidence>
<dbReference type="SUPFAM" id="SSF56300">
    <property type="entry name" value="Metallo-dependent phosphatases"/>
    <property type="match status" value="1"/>
</dbReference>
<evidence type="ECO:0000313" key="6">
    <source>
        <dbReference type="Proteomes" id="UP000824136"/>
    </source>
</evidence>
<dbReference type="Gene3D" id="3.60.21.10">
    <property type="match status" value="1"/>
</dbReference>
<accession>A0A9D1GTE7</accession>
<keyword evidence="2" id="KW-0378">Hydrolase</keyword>
<organism evidence="5 6">
    <name type="scientific">Candidatus Faeciplasma pullistercoris</name>
    <dbReference type="NCBI Taxonomy" id="2840800"/>
    <lineage>
        <taxon>Bacteria</taxon>
        <taxon>Bacillati</taxon>
        <taxon>Bacillota</taxon>
        <taxon>Clostridia</taxon>
        <taxon>Eubacteriales</taxon>
        <taxon>Oscillospiraceae</taxon>
        <taxon>Oscillospiraceae incertae sedis</taxon>
        <taxon>Candidatus Faeciplasma</taxon>
    </lineage>
</organism>
<dbReference type="AlphaFoldDB" id="A0A9D1GTE7"/>
<dbReference type="GO" id="GO:0016020">
    <property type="term" value="C:membrane"/>
    <property type="evidence" value="ECO:0007669"/>
    <property type="project" value="GOC"/>
</dbReference>
<reference evidence="5" key="2">
    <citation type="journal article" date="2021" name="PeerJ">
        <title>Extensive microbial diversity within the chicken gut microbiome revealed by metagenomics and culture.</title>
        <authorList>
            <person name="Gilroy R."/>
            <person name="Ravi A."/>
            <person name="Getino M."/>
            <person name="Pursley I."/>
            <person name="Horton D.L."/>
            <person name="Alikhan N.F."/>
            <person name="Baker D."/>
            <person name="Gharbi K."/>
            <person name="Hall N."/>
            <person name="Watson M."/>
            <person name="Adriaenssens E.M."/>
            <person name="Foster-Nyarko E."/>
            <person name="Jarju S."/>
            <person name="Secka A."/>
            <person name="Antonio M."/>
            <person name="Oren A."/>
            <person name="Chaudhuri R.R."/>
            <person name="La Ragione R."/>
            <person name="Hildebrand F."/>
            <person name="Pallen M.J."/>
        </authorList>
    </citation>
    <scope>NUCLEOTIDE SEQUENCE</scope>
    <source>
        <strain evidence="5">CHK33-4379</strain>
    </source>
</reference>
<dbReference type="PANTHER" id="PTHR31302">
    <property type="entry name" value="TRANSMEMBRANE PROTEIN WITH METALLOPHOSPHOESTERASE DOMAIN-RELATED"/>
    <property type="match status" value="1"/>
</dbReference>
<proteinExistence type="predicted"/>
<keyword evidence="3" id="KW-0732">Signal</keyword>
<sequence length="272" mass="29776">MKKVCTLVAAAFIAAFVYASWQNNDIVLSEYTYESDKIGPEFDGFKIVQVSDLHSKMFGEHSSILLSMIKEQSPDIIVVTGDMVDERHRGLDTTLEFTREAVKIAPVYFVTGNHEELLAPIKREAFISGMTEAGAVFLNNETVYITRGGERISLSGIRDCDLYSGYLWDIVPKNGGMAILLSHRPQLAADYAEAGADLTFCGHAHGGQLRLPFVGGVFAPDQGLFPEYTEGIHYFGESATVISRGLGSSSFPIRLNNRPELVAVTLKSGTVE</sequence>
<dbReference type="Proteomes" id="UP000824136">
    <property type="component" value="Unassembled WGS sequence"/>
</dbReference>
<feature type="domain" description="Calcineurin-like phosphoesterase" evidence="4">
    <location>
        <begin position="45"/>
        <end position="206"/>
    </location>
</feature>
<evidence type="ECO:0000259" key="4">
    <source>
        <dbReference type="Pfam" id="PF00149"/>
    </source>
</evidence>
<reference evidence="5" key="1">
    <citation type="submission" date="2020-10" db="EMBL/GenBank/DDBJ databases">
        <authorList>
            <person name="Gilroy R."/>
        </authorList>
    </citation>
    <scope>NUCLEOTIDE SEQUENCE</scope>
    <source>
        <strain evidence="5">CHK33-4379</strain>
    </source>
</reference>
<evidence type="ECO:0000313" key="5">
    <source>
        <dbReference type="EMBL" id="HIT59116.1"/>
    </source>
</evidence>
<feature type="signal peptide" evidence="3">
    <location>
        <begin position="1"/>
        <end position="19"/>
    </location>
</feature>
<comment type="caution">
    <text evidence="5">The sequence shown here is derived from an EMBL/GenBank/DDBJ whole genome shotgun (WGS) entry which is preliminary data.</text>
</comment>
<name>A0A9D1GTE7_9FIRM</name>
<evidence type="ECO:0000256" key="2">
    <source>
        <dbReference type="ARBA" id="ARBA00022801"/>
    </source>
</evidence>
<dbReference type="InterPro" id="IPR051158">
    <property type="entry name" value="Metallophosphoesterase_sf"/>
</dbReference>
<feature type="chain" id="PRO_5038898664" evidence="3">
    <location>
        <begin position="20"/>
        <end position="272"/>
    </location>
</feature>
<dbReference type="EMBL" id="DVLL01000020">
    <property type="protein sequence ID" value="HIT59116.1"/>
    <property type="molecule type" value="Genomic_DNA"/>
</dbReference>
<dbReference type="GO" id="GO:0008758">
    <property type="term" value="F:UDP-2,3-diacylglucosamine hydrolase activity"/>
    <property type="evidence" value="ECO:0007669"/>
    <property type="project" value="TreeGrafter"/>
</dbReference>
<dbReference type="InterPro" id="IPR029052">
    <property type="entry name" value="Metallo-depent_PP-like"/>
</dbReference>
<dbReference type="PANTHER" id="PTHR31302:SF31">
    <property type="entry name" value="PHOSPHODIESTERASE YAEI"/>
    <property type="match status" value="1"/>
</dbReference>
<dbReference type="CDD" id="cd07385">
    <property type="entry name" value="MPP_YkuE_C"/>
    <property type="match status" value="1"/>
</dbReference>
<evidence type="ECO:0000256" key="1">
    <source>
        <dbReference type="ARBA" id="ARBA00022723"/>
    </source>
</evidence>
<keyword evidence="1" id="KW-0479">Metal-binding</keyword>
<dbReference type="Pfam" id="PF00149">
    <property type="entry name" value="Metallophos"/>
    <property type="match status" value="1"/>
</dbReference>
<dbReference type="InterPro" id="IPR004843">
    <property type="entry name" value="Calcineurin-like_PHP"/>
</dbReference>
<gene>
    <name evidence="5" type="ORF">IAC39_05360</name>
</gene>
<dbReference type="GO" id="GO:0009245">
    <property type="term" value="P:lipid A biosynthetic process"/>
    <property type="evidence" value="ECO:0007669"/>
    <property type="project" value="TreeGrafter"/>
</dbReference>